<proteinExistence type="predicted"/>
<accession>A0A5S4YTP7</accession>
<evidence type="ECO:0000313" key="1">
    <source>
        <dbReference type="EMBL" id="TYO67403.1"/>
    </source>
</evidence>
<sequence>MAAFGEEARRFLLVMIAREEMRCIIYQEKRYVILDEIEPYSPVDLDETFTGVMLPANDPSVGAASALAESSKRDAVQAIRTHLIKLNDVFPSAEVSFAPANPFKISSKRHVPNFWRDVAFVGANLAGLEEAKRVNEAFAILATSVAAGLADEGLAHFHKVLLSTAAPELAPKFDWIWSPGRARLYIPANKMTKALEILSRLTLTFSGYRGDPEGSETPRSLMDLYLAN</sequence>
<organism evidence="1 2">
    <name type="scientific">Bradyrhizobium hipponense</name>
    <dbReference type="NCBI Taxonomy" id="2605638"/>
    <lineage>
        <taxon>Bacteria</taxon>
        <taxon>Pseudomonadati</taxon>
        <taxon>Pseudomonadota</taxon>
        <taxon>Alphaproteobacteria</taxon>
        <taxon>Hyphomicrobiales</taxon>
        <taxon>Nitrobacteraceae</taxon>
        <taxon>Bradyrhizobium</taxon>
    </lineage>
</organism>
<dbReference type="RefSeq" id="WP_148738160.1">
    <property type="nucleotide sequence ID" value="NZ_VSTH01000018.1"/>
</dbReference>
<name>A0A5S4YTP7_9BRAD</name>
<dbReference type="AlphaFoldDB" id="A0A5S4YTP7"/>
<protein>
    <submittedName>
        <fullName evidence="1">Uncharacterized protein</fullName>
    </submittedName>
</protein>
<reference evidence="1 2" key="1">
    <citation type="submission" date="2019-08" db="EMBL/GenBank/DDBJ databases">
        <title>Bradyrhizobium hipponensis sp. nov., a rhizobium isolated from a Lupinus angustifolius root nodule in Tunisia.</title>
        <authorList>
            <person name="Off K."/>
            <person name="Rejili M."/>
            <person name="Mars M."/>
            <person name="Brachmann A."/>
            <person name="Marin M."/>
        </authorList>
    </citation>
    <scope>NUCLEOTIDE SEQUENCE [LARGE SCALE GENOMIC DNA]</scope>
    <source>
        <strain evidence="2">aSej3</strain>
    </source>
</reference>
<keyword evidence="2" id="KW-1185">Reference proteome</keyword>
<comment type="caution">
    <text evidence="1">The sequence shown here is derived from an EMBL/GenBank/DDBJ whole genome shotgun (WGS) entry which is preliminary data.</text>
</comment>
<dbReference type="Proteomes" id="UP000324797">
    <property type="component" value="Unassembled WGS sequence"/>
</dbReference>
<gene>
    <name evidence="1" type="ORF">FXV83_05325</name>
</gene>
<dbReference type="EMBL" id="VSTH01000018">
    <property type="protein sequence ID" value="TYO67403.1"/>
    <property type="molecule type" value="Genomic_DNA"/>
</dbReference>
<evidence type="ECO:0000313" key="2">
    <source>
        <dbReference type="Proteomes" id="UP000324797"/>
    </source>
</evidence>